<accession>A0A667YAT7</accession>
<evidence type="ECO:0008006" key="4">
    <source>
        <dbReference type="Google" id="ProtNLM"/>
    </source>
</evidence>
<sequence length="125" mass="13947">MCRSGRRGVKRRAEEAAEERVEERVEVEKKKERGGEEDGVAGQRVLIEHWNHAERVKAALLAVHPDLTVLLNPEKPRKKSFDITLVDGGKETTLWTGITRGPPARLKFPESDIVVAALESALEAE</sequence>
<evidence type="ECO:0000313" key="3">
    <source>
        <dbReference type="Proteomes" id="UP000472263"/>
    </source>
</evidence>
<dbReference type="GeneTree" id="ENSGT00940000175691"/>
<dbReference type="Ensembl" id="ENSMMDT00005018884.1">
    <property type="protein sequence ID" value="ENSMMDP00005018436.1"/>
    <property type="gene ID" value="ENSMMDG00005009196.1"/>
</dbReference>
<dbReference type="InterPro" id="IPR052674">
    <property type="entry name" value="SelWTH-like"/>
</dbReference>
<dbReference type="InParanoid" id="A0A667YAT7"/>
<dbReference type="PANTHER" id="PTHR33638:SF1">
    <property type="entry name" value="SELENOPROTEIN H"/>
    <property type="match status" value="1"/>
</dbReference>
<feature type="compositionally biased region" description="Basic residues" evidence="1">
    <location>
        <begin position="1"/>
        <end position="10"/>
    </location>
</feature>
<protein>
    <recommendedName>
        <fullName evidence="4">Selenoprotein H</fullName>
    </recommendedName>
</protein>
<evidence type="ECO:0000313" key="2">
    <source>
        <dbReference type="Ensembl" id="ENSMMDP00005018436.1"/>
    </source>
</evidence>
<dbReference type="GO" id="GO:0005794">
    <property type="term" value="C:Golgi apparatus"/>
    <property type="evidence" value="ECO:0007669"/>
    <property type="project" value="TreeGrafter"/>
</dbReference>
<proteinExistence type="predicted"/>
<reference evidence="2" key="1">
    <citation type="submission" date="2019-06" db="EMBL/GenBank/DDBJ databases">
        <authorList>
            <consortium name="Wellcome Sanger Institute Data Sharing"/>
        </authorList>
    </citation>
    <scope>NUCLEOTIDE SEQUENCE [LARGE SCALE GENOMIC DNA]</scope>
</reference>
<feature type="compositionally biased region" description="Basic and acidic residues" evidence="1">
    <location>
        <begin position="11"/>
        <end position="36"/>
    </location>
</feature>
<organism evidence="2 3">
    <name type="scientific">Myripristis murdjan</name>
    <name type="common">pinecone soldierfish</name>
    <dbReference type="NCBI Taxonomy" id="586833"/>
    <lineage>
        <taxon>Eukaryota</taxon>
        <taxon>Metazoa</taxon>
        <taxon>Chordata</taxon>
        <taxon>Craniata</taxon>
        <taxon>Vertebrata</taxon>
        <taxon>Euteleostomi</taxon>
        <taxon>Actinopterygii</taxon>
        <taxon>Neopterygii</taxon>
        <taxon>Teleostei</taxon>
        <taxon>Neoteleostei</taxon>
        <taxon>Acanthomorphata</taxon>
        <taxon>Holocentriformes</taxon>
        <taxon>Holocentridae</taxon>
        <taxon>Myripristis</taxon>
    </lineage>
</organism>
<reference evidence="2" key="3">
    <citation type="submission" date="2025-09" db="UniProtKB">
        <authorList>
            <consortium name="Ensembl"/>
        </authorList>
    </citation>
    <scope>IDENTIFICATION</scope>
</reference>
<dbReference type="Proteomes" id="UP000472263">
    <property type="component" value="Chromosome 10"/>
</dbReference>
<reference evidence="2" key="2">
    <citation type="submission" date="2025-08" db="UniProtKB">
        <authorList>
            <consortium name="Ensembl"/>
        </authorList>
    </citation>
    <scope>IDENTIFICATION</scope>
</reference>
<name>A0A667YAT7_9TELE</name>
<dbReference type="AlphaFoldDB" id="A0A667YAT7"/>
<evidence type="ECO:0000256" key="1">
    <source>
        <dbReference type="SAM" id="MobiDB-lite"/>
    </source>
</evidence>
<dbReference type="PANTHER" id="PTHR33638">
    <property type="entry name" value="SELENOPROTEIN H"/>
    <property type="match status" value="1"/>
</dbReference>
<feature type="region of interest" description="Disordered" evidence="1">
    <location>
        <begin position="1"/>
        <end position="39"/>
    </location>
</feature>
<keyword evidence="3" id="KW-1185">Reference proteome</keyword>